<feature type="compositionally biased region" description="Polar residues" evidence="2">
    <location>
        <begin position="41"/>
        <end position="53"/>
    </location>
</feature>
<dbReference type="AlphaFoldDB" id="A0A6V7RW18"/>
<accession>A0A6V7RW18</accession>
<dbReference type="VEuPathDB" id="PlasmoDB:PVLDE_0401790"/>
<sequence length="934" mass="109735">MSNLKNIFGFFKTNENDGDTKNEQVNTNGKDEQSERDQISRDISSLQQLFSSTRNDEPDEKEENLQKEKQNKIKKSKKKEKTNEKNQEQENDVTKHNLGQDENSDFSDGEIKDIGNIDLETVNAIFKINNKSQNDTKKIILELKSALNITEKPNEVKIINGISQDEINVLDNWYISNKMKIIPCLFEDKPLNSGLLNSLYAIDPSFKNKKIKIIRYLKYTKKVYEQVLKKCSEINKEERKELCKNTILNILHNDIQNLNDKKYMEQIIILINKEKNYINLKFYFQFLLSLSIDFYDLFVELNGLSSLKNILQNIAKKNIIKKCIPLIIQIFNLLKKLNMTLELLKSTLIGIPINLIAKNKQDIKNNLNYITDNPQVQNIAQEIVDKWRSIRDQSIKEIQKEENHQIKKIQDINTNEMKNENDLKQDAYNYATTNLLQYDSEVNSDTKKNNKNDPKSKTTQPNEGKNIMLEIIDTINEEYEKKKKRHLEYKKAKIEGKIKKFSAMKNTTEENKSTYLLNDIMNIQKEVQLEQALKQKDKRLNSLYPVENKFGANKNNMNNHGYMNNTKNRNLSDFQNGKYINNPMDANPNYINKNRERYPDSRSHSSKYNKYENNFKNGPMGNQNYLKHKKGFSNSPHRYDEYNDNEMYEQEYISNKNYNDRNNKFQNKRKNKQYDDYPNKFSNYPNINNKNTGFSDMPITNKHSDEIKKISNLFYNNNNNNAKEELNDSLSTIFKYYNKFEKIKERHRQTISSIYYPPRILDDTEISKTDLIIKFNYNKPNKVSIYLKYNNDTNNMNNNFNVLQMPELFPTPDLNLLKLPPIPIIPNFTQSQNISSNIFPYDNQTIQSSLSDGNNRNVTNPSIKNKIYNNFDEFINIFDDNIKQILLKNTDLANLLMSKPDVVNKMLKGPQYINEALCSLEEELKSWGKPNTIS</sequence>
<feature type="domain" description="TFIIS N-terminal" evidence="3">
    <location>
        <begin position="305"/>
        <end position="394"/>
    </location>
</feature>
<dbReference type="Pfam" id="PF08711">
    <property type="entry name" value="Med26"/>
    <property type="match status" value="1"/>
</dbReference>
<dbReference type="InterPro" id="IPR017923">
    <property type="entry name" value="TFIIS_N"/>
</dbReference>
<gene>
    <name evidence="4" type="ORF">PVLDE_0401790</name>
</gene>
<reference evidence="4 5" key="1">
    <citation type="submission" date="2020-08" db="EMBL/GenBank/DDBJ databases">
        <authorList>
            <person name="Ramaprasad A."/>
        </authorList>
    </citation>
    <scope>NUCLEOTIDE SEQUENCE [LARGE SCALE GENOMIC DNA]</scope>
</reference>
<evidence type="ECO:0000256" key="2">
    <source>
        <dbReference type="SAM" id="MobiDB-lite"/>
    </source>
</evidence>
<evidence type="ECO:0000256" key="1">
    <source>
        <dbReference type="PROSITE-ProRule" id="PRU00649"/>
    </source>
</evidence>
<feature type="region of interest" description="Disordered" evidence="2">
    <location>
        <begin position="1"/>
        <end position="109"/>
    </location>
</feature>
<feature type="compositionally biased region" description="Basic and acidic residues" evidence="2">
    <location>
        <begin position="81"/>
        <end position="99"/>
    </location>
</feature>
<keyword evidence="1" id="KW-0539">Nucleus</keyword>
<feature type="compositionally biased region" description="Basic and acidic residues" evidence="2">
    <location>
        <begin position="29"/>
        <end position="40"/>
    </location>
</feature>
<dbReference type="GO" id="GO:0005634">
    <property type="term" value="C:nucleus"/>
    <property type="evidence" value="ECO:0007669"/>
    <property type="project" value="UniProtKB-SubCell"/>
</dbReference>
<dbReference type="EMBL" id="LR865366">
    <property type="protein sequence ID" value="CAD2086291.1"/>
    <property type="molecule type" value="Genomic_DNA"/>
</dbReference>
<protein>
    <recommendedName>
        <fullName evidence="3">TFIIS N-terminal domain-containing protein</fullName>
    </recommendedName>
</protein>
<proteinExistence type="predicted"/>
<evidence type="ECO:0000313" key="5">
    <source>
        <dbReference type="Proteomes" id="UP000515308"/>
    </source>
</evidence>
<dbReference type="InterPro" id="IPR035441">
    <property type="entry name" value="TFIIS/LEDGF_dom_sf"/>
</dbReference>
<dbReference type="Gene3D" id="1.20.930.10">
    <property type="entry name" value="Conserved domain common to transcription factors TFIIS, elongin A, CRSP70"/>
    <property type="match status" value="1"/>
</dbReference>
<dbReference type="Proteomes" id="UP000515308">
    <property type="component" value="Chromosome PVLDE_04"/>
</dbReference>
<evidence type="ECO:0000313" key="4">
    <source>
        <dbReference type="EMBL" id="CAD2086291.1"/>
    </source>
</evidence>
<organism evidence="4 5">
    <name type="scientific">Plasmodium vinckei lentum</name>
    <dbReference type="NCBI Taxonomy" id="138297"/>
    <lineage>
        <taxon>Eukaryota</taxon>
        <taxon>Sar</taxon>
        <taxon>Alveolata</taxon>
        <taxon>Apicomplexa</taxon>
        <taxon>Aconoidasida</taxon>
        <taxon>Haemosporida</taxon>
        <taxon>Plasmodiidae</taxon>
        <taxon>Plasmodium</taxon>
        <taxon>Plasmodium (Vinckeia)</taxon>
    </lineage>
</organism>
<evidence type="ECO:0000259" key="3">
    <source>
        <dbReference type="PROSITE" id="PS51319"/>
    </source>
</evidence>
<dbReference type="PROSITE" id="PS51319">
    <property type="entry name" value="TFIIS_N"/>
    <property type="match status" value="1"/>
</dbReference>
<comment type="subcellular location">
    <subcellularLocation>
        <location evidence="1">Nucleus</location>
    </subcellularLocation>
</comment>
<feature type="compositionally biased region" description="Basic and acidic residues" evidence="2">
    <location>
        <begin position="444"/>
        <end position="456"/>
    </location>
</feature>
<feature type="region of interest" description="Disordered" evidence="2">
    <location>
        <begin position="439"/>
        <end position="465"/>
    </location>
</feature>
<dbReference type="SUPFAM" id="SSF47676">
    <property type="entry name" value="Conserved domain common to transcription factors TFIIS, elongin A, CRSP70"/>
    <property type="match status" value="1"/>
</dbReference>
<name>A0A6V7RW18_PLAVN</name>